<keyword evidence="3" id="KW-0812">Transmembrane</keyword>
<sequence length="390" mass="42625">MSSSQDKQLPATERKLQKARSDGQAARSRDLSHLAILGVGALGLLTLAPWFVEYLQRALRQQLVFDAATVQATGTMLQRLQTIAGVGVLASLAFALLTSGAVLLAAVGAGGWIYSLKPITPQFNRLNPLSGFANLFSKQQLTNVSKMVLMTTILSFVAWRYMSDSVEKMAQLVLQPSPLSLGHAGQWVVSGVALLLLVVFVFAVIDVPLQAFFFKQRLKMSHEEVKQEHKESDGNPQLKGKQRQRAREIADRASITAVPKADFVVMNPTHYAVALKYDEASMGAPQVIAKGTDLLAFRIRELAQQHSVPVLQSPMLARALYAHAELEQPIPAQLYTAVAQVLAYVYRLKAALRGEGRMPDAQPDPYVPPELDPHHQPRHAGAALNAVDKT</sequence>
<dbReference type="PANTHER" id="PTHR30531:SF12">
    <property type="entry name" value="FLAGELLAR BIOSYNTHETIC PROTEIN FLHB"/>
    <property type="match status" value="1"/>
</dbReference>
<dbReference type="PANTHER" id="PTHR30531">
    <property type="entry name" value="FLAGELLAR BIOSYNTHETIC PROTEIN FLHB"/>
    <property type="match status" value="1"/>
</dbReference>
<evidence type="ECO:0000313" key="5">
    <source>
        <dbReference type="Proteomes" id="UP001303211"/>
    </source>
</evidence>
<feature type="compositionally biased region" description="Basic and acidic residues" evidence="2">
    <location>
        <begin position="12"/>
        <end position="24"/>
    </location>
</feature>
<proteinExistence type="inferred from homology"/>
<evidence type="ECO:0000256" key="3">
    <source>
        <dbReference type="SAM" id="Phobius"/>
    </source>
</evidence>
<feature type="transmembrane region" description="Helical" evidence="3">
    <location>
        <begin position="83"/>
        <end position="116"/>
    </location>
</feature>
<dbReference type="Pfam" id="PF01312">
    <property type="entry name" value="Bac_export_2"/>
    <property type="match status" value="1"/>
</dbReference>
<evidence type="ECO:0000256" key="2">
    <source>
        <dbReference type="SAM" id="MobiDB-lite"/>
    </source>
</evidence>
<dbReference type="InterPro" id="IPR006135">
    <property type="entry name" value="T3SS_substrate_exporter"/>
</dbReference>
<dbReference type="InterPro" id="IPR029025">
    <property type="entry name" value="T3SS_substrate_exporter_C"/>
</dbReference>
<dbReference type="PRINTS" id="PR00950">
    <property type="entry name" value="TYPE3IMSPROT"/>
</dbReference>
<dbReference type="Gene3D" id="6.10.250.2080">
    <property type="match status" value="1"/>
</dbReference>
<evidence type="ECO:0000256" key="1">
    <source>
        <dbReference type="ARBA" id="ARBA00010690"/>
    </source>
</evidence>
<feature type="region of interest" description="Disordered" evidence="2">
    <location>
        <begin position="225"/>
        <end position="245"/>
    </location>
</feature>
<feature type="region of interest" description="Disordered" evidence="2">
    <location>
        <begin position="357"/>
        <end position="390"/>
    </location>
</feature>
<accession>A0ABZ0J0F5</accession>
<feature type="transmembrane region" description="Helical" evidence="3">
    <location>
        <begin position="187"/>
        <end position="214"/>
    </location>
</feature>
<organism evidence="4 5">
    <name type="scientific">Diaphorobacter limosus</name>
    <dbReference type="NCBI Taxonomy" id="3036128"/>
    <lineage>
        <taxon>Bacteria</taxon>
        <taxon>Pseudomonadati</taxon>
        <taxon>Pseudomonadota</taxon>
        <taxon>Betaproteobacteria</taxon>
        <taxon>Burkholderiales</taxon>
        <taxon>Comamonadaceae</taxon>
        <taxon>Diaphorobacter</taxon>
    </lineage>
</organism>
<dbReference type="Proteomes" id="UP001303211">
    <property type="component" value="Chromosome"/>
</dbReference>
<keyword evidence="5" id="KW-1185">Reference proteome</keyword>
<evidence type="ECO:0000313" key="4">
    <source>
        <dbReference type="EMBL" id="WOO30806.1"/>
    </source>
</evidence>
<feature type="transmembrane region" description="Helical" evidence="3">
    <location>
        <begin position="34"/>
        <end position="52"/>
    </location>
</feature>
<keyword evidence="3" id="KW-1133">Transmembrane helix</keyword>
<protein>
    <submittedName>
        <fullName evidence="4">EscU/YscU/HrcU family type III secretion system export apparatus switch protein</fullName>
    </submittedName>
</protein>
<comment type="similarity">
    <text evidence="1">Belongs to the type III secretion exporter family.</text>
</comment>
<dbReference type="SUPFAM" id="SSF160544">
    <property type="entry name" value="EscU C-terminal domain-like"/>
    <property type="match status" value="1"/>
</dbReference>
<feature type="region of interest" description="Disordered" evidence="2">
    <location>
        <begin position="1"/>
        <end position="24"/>
    </location>
</feature>
<dbReference type="Gene3D" id="3.40.1690.10">
    <property type="entry name" value="secretion proteins EscU"/>
    <property type="match status" value="1"/>
</dbReference>
<gene>
    <name evidence="4" type="ORF">P4826_10185</name>
</gene>
<reference evidence="4 5" key="1">
    <citation type="submission" date="2023-03" db="EMBL/GenBank/DDBJ databases">
        <title>Diaphorobacter basophil sp. nov., isolated from a sewage-treatment plant.</title>
        <authorList>
            <person name="Yang K."/>
        </authorList>
    </citation>
    <scope>NUCLEOTIDE SEQUENCE [LARGE SCALE GENOMIC DNA]</scope>
    <source>
        <strain evidence="4 5">Y-1</strain>
    </source>
</reference>
<name>A0ABZ0J0F5_9BURK</name>
<keyword evidence="3" id="KW-0472">Membrane</keyword>
<dbReference type="EMBL" id="CP136921">
    <property type="protein sequence ID" value="WOO30806.1"/>
    <property type="molecule type" value="Genomic_DNA"/>
</dbReference>
<dbReference type="RefSeq" id="WP_317700302.1">
    <property type="nucleotide sequence ID" value="NZ_CP136921.1"/>
</dbReference>